<evidence type="ECO:0000256" key="1">
    <source>
        <dbReference type="SAM" id="SignalP"/>
    </source>
</evidence>
<dbReference type="Pfam" id="PF19580">
    <property type="entry name" value="Exo_endo_phos_3"/>
    <property type="match status" value="1"/>
</dbReference>
<evidence type="ECO:0000313" key="4">
    <source>
        <dbReference type="Proteomes" id="UP000681610"/>
    </source>
</evidence>
<dbReference type="Proteomes" id="UP000681610">
    <property type="component" value="Unassembled WGS sequence"/>
</dbReference>
<keyword evidence="3" id="KW-0378">Hydrolase</keyword>
<accession>A0ABS3PZY3</accession>
<organism evidence="3 4">
    <name type="scientific">Capnocytophaga bilenii</name>
    <dbReference type="NCBI Taxonomy" id="2819369"/>
    <lineage>
        <taxon>Bacteria</taxon>
        <taxon>Pseudomonadati</taxon>
        <taxon>Bacteroidota</taxon>
        <taxon>Flavobacteriia</taxon>
        <taxon>Flavobacteriales</taxon>
        <taxon>Flavobacteriaceae</taxon>
        <taxon>Capnocytophaga</taxon>
    </lineage>
</organism>
<dbReference type="EMBL" id="JAGDYP010000009">
    <property type="protein sequence ID" value="MBO1884894.1"/>
    <property type="molecule type" value="Genomic_DNA"/>
</dbReference>
<feature type="domain" description="Endonuclease/exonuclease/phosphatase" evidence="2">
    <location>
        <begin position="27"/>
        <end position="342"/>
    </location>
</feature>
<dbReference type="PANTHER" id="PTHR42834">
    <property type="entry name" value="ENDONUCLEASE/EXONUCLEASE/PHOSPHATASE FAMILY PROTEIN (AFU_ORTHOLOGUE AFUA_3G09210)"/>
    <property type="match status" value="1"/>
</dbReference>
<proteinExistence type="predicted"/>
<keyword evidence="3" id="KW-0540">Nuclease</keyword>
<sequence>MKKIIILAFILLTTFACAQPKKFAVRTIAFYNVENLFDTINDPNTLDDARTPEGADRWTSKCYNDHVQKIARVLSEIGNDVTHSAPDVIGLAEVENEAVVADLINTSYLKDYNYGIIHYDSPDNRGVDVALIYKKSAFKPISSFPHPLHVYKDDGTPLNTRDQLLVSGELDGEMVHFIVNHWPSRLGGEPRSRHLREEAAALNKQIIDSLLKIDPNAKVFSMGDFNDDPTNSSFKKILQTKDKKEDVQKGDLFNPMETMYNKGMGTLAHQDKWNLFDQIYFTYDVLKGDKSSYRYWKASVFNPDYLTTQTGRYKGYPFRSMANGNYTWGYSDHYPVCIYLIKKPKNKK</sequence>
<dbReference type="PANTHER" id="PTHR42834:SF1">
    <property type="entry name" value="ENDONUCLEASE_EXONUCLEASE_PHOSPHATASE FAMILY PROTEIN (AFU_ORTHOLOGUE AFUA_3G09210)"/>
    <property type="match status" value="1"/>
</dbReference>
<name>A0ABS3PZY3_9FLAO</name>
<keyword evidence="3" id="KW-0255">Endonuclease</keyword>
<evidence type="ECO:0000313" key="3">
    <source>
        <dbReference type="EMBL" id="MBO1884894.1"/>
    </source>
</evidence>
<protein>
    <submittedName>
        <fullName evidence="3">Endonuclease/exonuclease/phosphatase family protein</fullName>
    </submittedName>
</protein>
<keyword evidence="4" id="KW-1185">Reference proteome</keyword>
<dbReference type="InterPro" id="IPR036691">
    <property type="entry name" value="Endo/exonu/phosph_ase_sf"/>
</dbReference>
<dbReference type="Gene3D" id="3.60.10.10">
    <property type="entry name" value="Endonuclease/exonuclease/phosphatase"/>
    <property type="match status" value="1"/>
</dbReference>
<gene>
    <name evidence="3" type="ORF">J4N46_10845</name>
</gene>
<evidence type="ECO:0000259" key="2">
    <source>
        <dbReference type="Pfam" id="PF19580"/>
    </source>
</evidence>
<dbReference type="InterPro" id="IPR005135">
    <property type="entry name" value="Endo/exonuclease/phosphatase"/>
</dbReference>
<keyword evidence="1" id="KW-0732">Signal</keyword>
<comment type="caution">
    <text evidence="3">The sequence shown here is derived from an EMBL/GenBank/DDBJ whole genome shotgun (WGS) entry which is preliminary data.</text>
</comment>
<dbReference type="PROSITE" id="PS51257">
    <property type="entry name" value="PROKAR_LIPOPROTEIN"/>
    <property type="match status" value="1"/>
</dbReference>
<dbReference type="SUPFAM" id="SSF56219">
    <property type="entry name" value="DNase I-like"/>
    <property type="match status" value="1"/>
</dbReference>
<feature type="signal peptide" evidence="1">
    <location>
        <begin position="1"/>
        <end position="18"/>
    </location>
</feature>
<feature type="chain" id="PRO_5045166940" evidence="1">
    <location>
        <begin position="19"/>
        <end position="348"/>
    </location>
</feature>
<reference evidence="3 4" key="1">
    <citation type="submission" date="2021-03" db="EMBL/GenBank/DDBJ databases">
        <title>Isolation and description of Capnocytophaga bilenii sp. nov., a novel Capnocytophaga species, isolated from a gingivitis subject.</title>
        <authorList>
            <person name="Antezack A."/>
            <person name="Monnet-Corti V."/>
            <person name="La Scola B."/>
        </authorList>
    </citation>
    <scope>NUCLEOTIDE SEQUENCE [LARGE SCALE GENOMIC DNA]</scope>
    <source>
        <strain evidence="3 4">Marseille-Q4570</strain>
    </source>
</reference>
<dbReference type="RefSeq" id="WP_208059308.1">
    <property type="nucleotide sequence ID" value="NZ_JAGDYP010000009.1"/>
</dbReference>
<dbReference type="GO" id="GO:0004519">
    <property type="term" value="F:endonuclease activity"/>
    <property type="evidence" value="ECO:0007669"/>
    <property type="project" value="UniProtKB-KW"/>
</dbReference>